<dbReference type="InterPro" id="IPR036457">
    <property type="entry name" value="PPM-type-like_dom_sf"/>
</dbReference>
<dbReference type="Pfam" id="PF07228">
    <property type="entry name" value="SpoIIE"/>
    <property type="match status" value="1"/>
</dbReference>
<feature type="domain" description="PPM-type phosphatase" evidence="2">
    <location>
        <begin position="202"/>
        <end position="422"/>
    </location>
</feature>
<dbReference type="Gene3D" id="3.60.40.10">
    <property type="entry name" value="PPM-type phosphatase domain"/>
    <property type="match status" value="1"/>
</dbReference>
<dbReference type="KEGG" id="ccos:Pan44_55670"/>
<dbReference type="RefSeq" id="WP_231754179.1">
    <property type="nucleotide sequence ID" value="NZ_CP036271.1"/>
</dbReference>
<dbReference type="PANTHER" id="PTHR43156:SF2">
    <property type="entry name" value="STAGE II SPORULATION PROTEIN E"/>
    <property type="match status" value="1"/>
</dbReference>
<organism evidence="3 4">
    <name type="scientific">Caulifigura coniformis</name>
    <dbReference type="NCBI Taxonomy" id="2527983"/>
    <lineage>
        <taxon>Bacteria</taxon>
        <taxon>Pseudomonadati</taxon>
        <taxon>Planctomycetota</taxon>
        <taxon>Planctomycetia</taxon>
        <taxon>Planctomycetales</taxon>
        <taxon>Planctomycetaceae</taxon>
        <taxon>Caulifigura</taxon>
    </lineage>
</organism>
<dbReference type="SUPFAM" id="SSF81606">
    <property type="entry name" value="PP2C-like"/>
    <property type="match status" value="1"/>
</dbReference>
<protein>
    <submittedName>
        <fullName evidence="3">Phosphoserine phosphatase RsbU</fullName>
        <ecNumber evidence="3">3.1.3.3</ecNumber>
    </submittedName>
</protein>
<dbReference type="PANTHER" id="PTHR43156">
    <property type="entry name" value="STAGE II SPORULATION PROTEIN E-RELATED"/>
    <property type="match status" value="1"/>
</dbReference>
<sequence>MAASWQNRLDDVFELMQEMSRGTDPQEMVRAYAKRVATIRQFDRRLSLSRRDTAHPEFHITRDSATEDEIDPWKEKHRLPRISGGQLADLLYEGKPVILNDFQAGEDDPAFDYLREYRSLMLIPMLDGGEALNALVLMKRDPQGFDHEDLPETFWITNLFGRATHNLVLKEQIRDAYEAVDRELKVVGKIQRSLLPRETPKIATLDLAAEYRTSTRAGGDYYDFFPLPDDRWGILVADVSGHGTPAAVMMAITHSIAHLYPNDAGHPGEMLEFVNRHLAGRYTSGIEAFVTAFYGIYNPATHDLTFASAGHNPPRWWKCGEQVARSIEGAASLPLGIDEDVKYGDHTIRLSKGDRIVFYTDGIVEATSPDGDMFRTDRIDEVLKNSCWQSAAEIRDRILSHLHDFTAGAPPIDDQTIVVASVLK</sequence>
<dbReference type="Proteomes" id="UP000315700">
    <property type="component" value="Chromosome"/>
</dbReference>
<dbReference type="InParanoid" id="A0A517SMZ7"/>
<name>A0A517SMZ7_9PLAN</name>
<dbReference type="InterPro" id="IPR001932">
    <property type="entry name" value="PPM-type_phosphatase-like_dom"/>
</dbReference>
<reference evidence="3 4" key="1">
    <citation type="submission" date="2019-02" db="EMBL/GenBank/DDBJ databases">
        <title>Deep-cultivation of Planctomycetes and their phenomic and genomic characterization uncovers novel biology.</title>
        <authorList>
            <person name="Wiegand S."/>
            <person name="Jogler M."/>
            <person name="Boedeker C."/>
            <person name="Pinto D."/>
            <person name="Vollmers J."/>
            <person name="Rivas-Marin E."/>
            <person name="Kohn T."/>
            <person name="Peeters S.H."/>
            <person name="Heuer A."/>
            <person name="Rast P."/>
            <person name="Oberbeckmann S."/>
            <person name="Bunk B."/>
            <person name="Jeske O."/>
            <person name="Meyerdierks A."/>
            <person name="Storesund J.E."/>
            <person name="Kallscheuer N."/>
            <person name="Luecker S."/>
            <person name="Lage O.M."/>
            <person name="Pohl T."/>
            <person name="Merkel B.J."/>
            <person name="Hornburger P."/>
            <person name="Mueller R.-W."/>
            <person name="Bruemmer F."/>
            <person name="Labrenz M."/>
            <person name="Spormann A.M."/>
            <person name="Op den Camp H."/>
            <person name="Overmann J."/>
            <person name="Amann R."/>
            <person name="Jetten M.S.M."/>
            <person name="Mascher T."/>
            <person name="Medema M.H."/>
            <person name="Devos D.P."/>
            <person name="Kaster A.-K."/>
            <person name="Ovreas L."/>
            <person name="Rohde M."/>
            <person name="Galperin M.Y."/>
            <person name="Jogler C."/>
        </authorList>
    </citation>
    <scope>NUCLEOTIDE SEQUENCE [LARGE SCALE GENOMIC DNA]</scope>
    <source>
        <strain evidence="3 4">Pan44</strain>
    </source>
</reference>
<evidence type="ECO:0000313" key="4">
    <source>
        <dbReference type="Proteomes" id="UP000315700"/>
    </source>
</evidence>
<proteinExistence type="predicted"/>
<dbReference type="EMBL" id="CP036271">
    <property type="protein sequence ID" value="QDT57498.1"/>
    <property type="molecule type" value="Genomic_DNA"/>
</dbReference>
<evidence type="ECO:0000256" key="1">
    <source>
        <dbReference type="ARBA" id="ARBA00022801"/>
    </source>
</evidence>
<dbReference type="InterPro" id="IPR029016">
    <property type="entry name" value="GAF-like_dom_sf"/>
</dbReference>
<keyword evidence="1 3" id="KW-0378">Hydrolase</keyword>
<keyword evidence="4" id="KW-1185">Reference proteome</keyword>
<dbReference type="SUPFAM" id="SSF55781">
    <property type="entry name" value="GAF domain-like"/>
    <property type="match status" value="1"/>
</dbReference>
<evidence type="ECO:0000313" key="3">
    <source>
        <dbReference type="EMBL" id="QDT57498.1"/>
    </source>
</evidence>
<gene>
    <name evidence="3" type="primary">rsbU_3</name>
    <name evidence="3" type="ORF">Pan44_55670</name>
</gene>
<dbReference type="AlphaFoldDB" id="A0A517SMZ7"/>
<dbReference type="EC" id="3.1.3.3" evidence="3"/>
<accession>A0A517SMZ7</accession>
<dbReference type="InterPro" id="IPR052016">
    <property type="entry name" value="Bact_Sigma-Reg"/>
</dbReference>
<dbReference type="GO" id="GO:0016791">
    <property type="term" value="F:phosphatase activity"/>
    <property type="evidence" value="ECO:0007669"/>
    <property type="project" value="TreeGrafter"/>
</dbReference>
<evidence type="ECO:0000259" key="2">
    <source>
        <dbReference type="SMART" id="SM00331"/>
    </source>
</evidence>
<dbReference type="SMART" id="SM00331">
    <property type="entry name" value="PP2C_SIG"/>
    <property type="match status" value="1"/>
</dbReference>
<dbReference type="Gene3D" id="3.30.450.40">
    <property type="match status" value="1"/>
</dbReference>